<dbReference type="EMBL" id="CM029052">
    <property type="protein sequence ID" value="KAG2559405.1"/>
    <property type="molecule type" value="Genomic_DNA"/>
</dbReference>
<reference evidence="1" key="1">
    <citation type="submission" date="2020-05" db="EMBL/GenBank/DDBJ databases">
        <title>WGS assembly of Panicum virgatum.</title>
        <authorList>
            <person name="Lovell J.T."/>
            <person name="Jenkins J."/>
            <person name="Shu S."/>
            <person name="Juenger T.E."/>
            <person name="Schmutz J."/>
        </authorList>
    </citation>
    <scope>NUCLEOTIDE SEQUENCE</scope>
    <source>
        <strain evidence="1">AP13</strain>
    </source>
</reference>
<dbReference type="Proteomes" id="UP000823388">
    <property type="component" value="Chromosome 8N"/>
</dbReference>
<comment type="caution">
    <text evidence="1">The sequence shown here is derived from an EMBL/GenBank/DDBJ whole genome shotgun (WGS) entry which is preliminary data.</text>
</comment>
<protein>
    <submittedName>
        <fullName evidence="1">Uncharacterized protein</fullName>
    </submittedName>
</protein>
<name>A0A8T0PEE0_PANVG</name>
<proteinExistence type="predicted"/>
<sequence length="131" mass="14705">MEMEGKLKIKVEELKALSAKKIEMELRVRFLKTLIEAKIESLEAEVLVNKNECDLVNDMARLVALVKKGKLEAEVLEKKRECDLGKEKEEISITTPAGPAAVIGNFGNNANYVHMGEGEGDWESDWDWSQA</sequence>
<keyword evidence="2" id="KW-1185">Reference proteome</keyword>
<organism evidence="1 2">
    <name type="scientific">Panicum virgatum</name>
    <name type="common">Blackwell switchgrass</name>
    <dbReference type="NCBI Taxonomy" id="38727"/>
    <lineage>
        <taxon>Eukaryota</taxon>
        <taxon>Viridiplantae</taxon>
        <taxon>Streptophyta</taxon>
        <taxon>Embryophyta</taxon>
        <taxon>Tracheophyta</taxon>
        <taxon>Spermatophyta</taxon>
        <taxon>Magnoliopsida</taxon>
        <taxon>Liliopsida</taxon>
        <taxon>Poales</taxon>
        <taxon>Poaceae</taxon>
        <taxon>PACMAD clade</taxon>
        <taxon>Panicoideae</taxon>
        <taxon>Panicodae</taxon>
        <taxon>Paniceae</taxon>
        <taxon>Panicinae</taxon>
        <taxon>Panicum</taxon>
        <taxon>Panicum sect. Hiantes</taxon>
    </lineage>
</organism>
<gene>
    <name evidence="1" type="ORF">PVAP13_8NG307734</name>
</gene>
<evidence type="ECO:0000313" key="2">
    <source>
        <dbReference type="Proteomes" id="UP000823388"/>
    </source>
</evidence>
<dbReference type="AlphaFoldDB" id="A0A8T0PEE0"/>
<evidence type="ECO:0000313" key="1">
    <source>
        <dbReference type="EMBL" id="KAG2559405.1"/>
    </source>
</evidence>
<accession>A0A8T0PEE0</accession>